<accession>A0A1H3Y0C4</accession>
<dbReference type="InterPro" id="IPR003615">
    <property type="entry name" value="HNH_nuc"/>
</dbReference>
<feature type="compositionally biased region" description="Basic and acidic residues" evidence="1">
    <location>
        <begin position="281"/>
        <end position="290"/>
    </location>
</feature>
<feature type="compositionally biased region" description="Basic and acidic residues" evidence="1">
    <location>
        <begin position="380"/>
        <end position="390"/>
    </location>
</feature>
<protein>
    <recommendedName>
        <fullName evidence="2">HNH nuclease domain-containing protein</fullName>
    </recommendedName>
</protein>
<sequence>MTHTSLTQLDAPLTQADAPLTQADADLLASLAARATRHGLDAPSREAGISLLETLEAAANHLDVARTRLIARIDEARGASQKGRTTSAIVSEVRKLPTPAADAVVLAARRHAAYPAILTARAEGRISRPNTQHLFSVVGQLRPFLTPEQFDAAESALIADAEVAMPGPFKRRCRTFLDEIDLSGGRTRAEQDKLAREVSAAKRFLAFYGDSVRGYDIRGHITGDQHRILIRAINAESNRILRARRARGQRVPGEATRAIDALVALAAPKRPAPTDRPASPTKERTEDPRARTAGPLLRAKLIERDRGCVVPWCDAPPEFADGHHILAFHDGGPTTLENMCLLCTRHHPEFENPPGSTSGWTIRIEGGIPVAIPPIHVDPRQRPRVHDRFRSPIRGPAPPAA</sequence>
<name>A0A1H3Y0C4_9ACTO</name>
<dbReference type="AlphaFoldDB" id="A0A1H3Y0C4"/>
<keyword evidence="4" id="KW-1185">Reference proteome</keyword>
<evidence type="ECO:0000256" key="1">
    <source>
        <dbReference type="SAM" id="MobiDB-lite"/>
    </source>
</evidence>
<evidence type="ECO:0000313" key="4">
    <source>
        <dbReference type="Proteomes" id="UP000199288"/>
    </source>
</evidence>
<dbReference type="OrthoDB" id="3260936at2"/>
<feature type="region of interest" description="Disordered" evidence="1">
    <location>
        <begin position="267"/>
        <end position="291"/>
    </location>
</feature>
<organism evidence="3 4">
    <name type="scientific">Bowdeniella nasicola</name>
    <dbReference type="NCBI Taxonomy" id="208480"/>
    <lineage>
        <taxon>Bacteria</taxon>
        <taxon>Bacillati</taxon>
        <taxon>Actinomycetota</taxon>
        <taxon>Actinomycetes</taxon>
        <taxon>Actinomycetales</taxon>
        <taxon>Actinomycetaceae</taxon>
        <taxon>Bowdeniella</taxon>
    </lineage>
</organism>
<dbReference type="CDD" id="cd00085">
    <property type="entry name" value="HNHc"/>
    <property type="match status" value="1"/>
</dbReference>
<dbReference type="Proteomes" id="UP000199288">
    <property type="component" value="Unassembled WGS sequence"/>
</dbReference>
<dbReference type="SMART" id="SM00507">
    <property type="entry name" value="HNHc"/>
    <property type="match status" value="1"/>
</dbReference>
<feature type="domain" description="HNH nuclease" evidence="2">
    <location>
        <begin position="296"/>
        <end position="348"/>
    </location>
</feature>
<proteinExistence type="predicted"/>
<dbReference type="RefSeq" id="WP_092562445.1">
    <property type="nucleotide sequence ID" value="NZ_FNQV01000004.1"/>
</dbReference>
<dbReference type="EMBL" id="FNQV01000004">
    <property type="protein sequence ID" value="SEA04304.1"/>
    <property type="molecule type" value="Genomic_DNA"/>
</dbReference>
<evidence type="ECO:0000313" key="3">
    <source>
        <dbReference type="EMBL" id="SEA04304.1"/>
    </source>
</evidence>
<reference evidence="4" key="1">
    <citation type="submission" date="2016-10" db="EMBL/GenBank/DDBJ databases">
        <authorList>
            <person name="Varghese N."/>
            <person name="Submissions S."/>
        </authorList>
    </citation>
    <scope>NUCLEOTIDE SEQUENCE [LARGE SCALE GENOMIC DNA]</scope>
    <source>
        <strain evidence="4">KPR-1</strain>
    </source>
</reference>
<gene>
    <name evidence="3" type="ORF">SAMN02910418_00794</name>
</gene>
<evidence type="ECO:0000259" key="2">
    <source>
        <dbReference type="SMART" id="SM00507"/>
    </source>
</evidence>
<feature type="region of interest" description="Disordered" evidence="1">
    <location>
        <begin position="380"/>
        <end position="401"/>
    </location>
</feature>